<reference evidence="1" key="1">
    <citation type="journal article" date="2021" name="J. Hered.">
        <title>Genome Assembly of Salicaceae Populus deltoides (Eastern Cottonwood) I-69 Based on Nanopore Sequencing and Hi-C Technologies.</title>
        <authorList>
            <person name="Bai S."/>
            <person name="Wu H."/>
            <person name="Zhang J."/>
            <person name="Pan Z."/>
            <person name="Zhao W."/>
            <person name="Li Z."/>
            <person name="Tong C."/>
        </authorList>
    </citation>
    <scope>NUCLEOTIDE SEQUENCE</scope>
    <source>
        <tissue evidence="1">Leaf</tissue>
    </source>
</reference>
<dbReference type="AlphaFoldDB" id="A0A8T2XGM1"/>
<comment type="caution">
    <text evidence="1">The sequence shown here is derived from an EMBL/GenBank/DDBJ whole genome shotgun (WGS) entry which is preliminary data.</text>
</comment>
<gene>
    <name evidence="1" type="ORF">H0E87_023598</name>
</gene>
<evidence type="ECO:0000313" key="1">
    <source>
        <dbReference type="EMBL" id="KAH8491533.1"/>
    </source>
</evidence>
<dbReference type="Proteomes" id="UP000807159">
    <property type="component" value="Chromosome 13"/>
</dbReference>
<sequence>MVLKDDAFWLEGSRDKNASRNCWAALGFSDALCRNLATKYYYHYCQLPFGSSPGKGFAQQFHTWMLETRLLQGSLLSLVLLDMKFVPSLLNVAKLEAANAPNVSLSTEFVVNARATRSVFYSIEGIDVYYSNVQSYD</sequence>
<evidence type="ECO:0000313" key="2">
    <source>
        <dbReference type="Proteomes" id="UP000807159"/>
    </source>
</evidence>
<proteinExistence type="predicted"/>
<name>A0A8T2XGM1_POPDE</name>
<keyword evidence="2" id="KW-1185">Reference proteome</keyword>
<protein>
    <submittedName>
        <fullName evidence="1">Uncharacterized protein</fullName>
    </submittedName>
</protein>
<dbReference type="EMBL" id="JACEGQ020000013">
    <property type="protein sequence ID" value="KAH8491533.1"/>
    <property type="molecule type" value="Genomic_DNA"/>
</dbReference>
<accession>A0A8T2XGM1</accession>
<organism evidence="1 2">
    <name type="scientific">Populus deltoides</name>
    <name type="common">Eastern poplar</name>
    <name type="synonym">Eastern cottonwood</name>
    <dbReference type="NCBI Taxonomy" id="3696"/>
    <lineage>
        <taxon>Eukaryota</taxon>
        <taxon>Viridiplantae</taxon>
        <taxon>Streptophyta</taxon>
        <taxon>Embryophyta</taxon>
        <taxon>Tracheophyta</taxon>
        <taxon>Spermatophyta</taxon>
        <taxon>Magnoliopsida</taxon>
        <taxon>eudicotyledons</taxon>
        <taxon>Gunneridae</taxon>
        <taxon>Pentapetalae</taxon>
        <taxon>rosids</taxon>
        <taxon>fabids</taxon>
        <taxon>Malpighiales</taxon>
        <taxon>Salicaceae</taxon>
        <taxon>Saliceae</taxon>
        <taxon>Populus</taxon>
    </lineage>
</organism>